<dbReference type="InterPro" id="IPR002052">
    <property type="entry name" value="DNA_methylase_N6_adenine_CS"/>
</dbReference>
<feature type="domain" description="DNA methylase N-4/N-6" evidence="4">
    <location>
        <begin position="25"/>
        <end position="268"/>
    </location>
</feature>
<keyword evidence="3" id="KW-0808">Transferase</keyword>
<sequence length="274" mass="32060">MSNDSIVIKNEDGKQLLTTLKNNSVDLILTDPPYIISRDSGMDSFNKEVKKIESDGKNVKTEEEWNVYKAKHKIVDDKYKDNYIKYGNASGKKYAFKTNYGEWDKQFTMEKLEEFIALYYKKLRKGGTCIIFFDLWKISYIKEIMEKYKFKQIRMIEWIKTNPMPLNQSVNYLTNAREIAILGVKGGKPTFNSKYDKGIYEYPIQNGKKRFHPTQKNIKLFEELIKKHSNENDLIVDTFLGGGTTAIACKNTNRKFMGSEISKEYYDKVIKLMK</sequence>
<dbReference type="GO" id="GO:0003677">
    <property type="term" value="F:DNA binding"/>
    <property type="evidence" value="ECO:0007669"/>
    <property type="project" value="InterPro"/>
</dbReference>
<dbReference type="InterPro" id="IPR029063">
    <property type="entry name" value="SAM-dependent_MTases_sf"/>
</dbReference>
<proteinExistence type="inferred from homology"/>
<evidence type="ECO:0000313" key="5">
    <source>
        <dbReference type="EMBL" id="QHS80084.1"/>
    </source>
</evidence>
<evidence type="ECO:0000256" key="1">
    <source>
        <dbReference type="ARBA" id="ARBA00006594"/>
    </source>
</evidence>
<dbReference type="Pfam" id="PF01555">
    <property type="entry name" value="N6_N4_Mtase"/>
    <property type="match status" value="1"/>
</dbReference>
<evidence type="ECO:0000259" key="4">
    <source>
        <dbReference type="Pfam" id="PF01555"/>
    </source>
</evidence>
<dbReference type="EMBL" id="MN740675">
    <property type="protein sequence ID" value="QHS80084.1"/>
    <property type="molecule type" value="Genomic_DNA"/>
</dbReference>
<organism evidence="5">
    <name type="scientific">viral metagenome</name>
    <dbReference type="NCBI Taxonomy" id="1070528"/>
    <lineage>
        <taxon>unclassified sequences</taxon>
        <taxon>metagenomes</taxon>
        <taxon>organismal metagenomes</taxon>
    </lineage>
</organism>
<name>A0A6C0AJW9_9ZZZZ</name>
<dbReference type="SUPFAM" id="SSF53335">
    <property type="entry name" value="S-adenosyl-L-methionine-dependent methyltransferases"/>
    <property type="match status" value="1"/>
</dbReference>
<dbReference type="InterPro" id="IPR001091">
    <property type="entry name" value="RM_Methyltransferase"/>
</dbReference>
<dbReference type="InterPro" id="IPR002941">
    <property type="entry name" value="DNA_methylase_N4/N6"/>
</dbReference>
<dbReference type="GO" id="GO:0032259">
    <property type="term" value="P:methylation"/>
    <property type="evidence" value="ECO:0007669"/>
    <property type="project" value="UniProtKB-KW"/>
</dbReference>
<evidence type="ECO:0000256" key="2">
    <source>
        <dbReference type="ARBA" id="ARBA00022603"/>
    </source>
</evidence>
<comment type="similarity">
    <text evidence="1">Belongs to the N(4)/N(6)-methyltransferase family.</text>
</comment>
<keyword evidence="2" id="KW-0489">Methyltransferase</keyword>
<protein>
    <recommendedName>
        <fullName evidence="4">DNA methylase N-4/N-6 domain-containing protein</fullName>
    </recommendedName>
</protein>
<evidence type="ECO:0000256" key="3">
    <source>
        <dbReference type="ARBA" id="ARBA00022679"/>
    </source>
</evidence>
<dbReference type="AlphaFoldDB" id="A0A6C0AJW9"/>
<dbReference type="PRINTS" id="PR00508">
    <property type="entry name" value="S21N4MTFRASE"/>
</dbReference>
<dbReference type="GO" id="GO:0008170">
    <property type="term" value="F:N-methyltransferase activity"/>
    <property type="evidence" value="ECO:0007669"/>
    <property type="project" value="InterPro"/>
</dbReference>
<dbReference type="PROSITE" id="PS00092">
    <property type="entry name" value="N6_MTASE"/>
    <property type="match status" value="1"/>
</dbReference>
<accession>A0A6C0AJW9</accession>
<dbReference type="Gene3D" id="3.40.50.150">
    <property type="entry name" value="Vaccinia Virus protein VP39"/>
    <property type="match status" value="1"/>
</dbReference>
<reference evidence="5" key="1">
    <citation type="journal article" date="2020" name="Nature">
        <title>Giant virus diversity and host interactions through global metagenomics.</title>
        <authorList>
            <person name="Schulz F."/>
            <person name="Roux S."/>
            <person name="Paez-Espino D."/>
            <person name="Jungbluth S."/>
            <person name="Walsh D.A."/>
            <person name="Denef V.J."/>
            <person name="McMahon K.D."/>
            <person name="Konstantinidis K.T."/>
            <person name="Eloe-Fadrosh E.A."/>
            <person name="Kyrpides N.C."/>
            <person name="Woyke T."/>
        </authorList>
    </citation>
    <scope>NUCLEOTIDE SEQUENCE</scope>
    <source>
        <strain evidence="5">GVMAG-S-1039698-54</strain>
    </source>
</reference>